<sequence length="41" mass="4822">MPLYDARSTEAMELLCHNSQKIKALFYQDETVRSNFTQNVE</sequence>
<dbReference type="RefSeq" id="WP_306099318.1">
    <property type="nucleotide sequence ID" value="NZ_CP162602.1"/>
</dbReference>
<gene>
    <name evidence="1" type="ORF">AB0763_15365</name>
</gene>
<evidence type="ECO:0000313" key="1">
    <source>
        <dbReference type="EMBL" id="XDK26427.1"/>
    </source>
</evidence>
<protein>
    <submittedName>
        <fullName evidence="1">Uncharacterized protein</fullName>
    </submittedName>
</protein>
<dbReference type="KEGG" id="vih:AB0763_15365"/>
<proteinExistence type="predicted"/>
<dbReference type="AlphaFoldDB" id="A0AB39HES4"/>
<name>A0AB39HES4_9VIBR</name>
<accession>A0AB39HES4</accession>
<dbReference type="EMBL" id="CP162602">
    <property type="protein sequence ID" value="XDK26427.1"/>
    <property type="molecule type" value="Genomic_DNA"/>
</dbReference>
<geneLocation type="plasmid" evidence="1">
    <name>p-HB236076</name>
</geneLocation>
<keyword evidence="1" id="KW-0614">Plasmid</keyword>
<organism evidence="1">
    <name type="scientific">Vibrio sp. HB236076</name>
    <dbReference type="NCBI Taxonomy" id="3232307"/>
    <lineage>
        <taxon>Bacteria</taxon>
        <taxon>Pseudomonadati</taxon>
        <taxon>Pseudomonadota</taxon>
        <taxon>Gammaproteobacteria</taxon>
        <taxon>Vibrionales</taxon>
        <taxon>Vibrionaceae</taxon>
        <taxon>Vibrio</taxon>
    </lineage>
</organism>
<reference evidence="1" key="1">
    <citation type="submission" date="2024-07" db="EMBL/GenBank/DDBJ databases">
        <title>Genome Analysis of a Potential Novel Vibrio Species Secreting pH- and Thermo-stable Alginate Lyase and its Application in Producing Alginate Oligosaccharides.</title>
        <authorList>
            <person name="Huang H."/>
            <person name="Bao K."/>
        </authorList>
    </citation>
    <scope>NUCLEOTIDE SEQUENCE</scope>
    <source>
        <strain evidence="1">HB236076</strain>
        <plasmid evidence="1">p-HB236076</plasmid>
    </source>
</reference>